<dbReference type="GO" id="GO:0046961">
    <property type="term" value="F:proton-transporting ATPase activity, rotational mechanism"/>
    <property type="evidence" value="ECO:0007669"/>
    <property type="project" value="TreeGrafter"/>
</dbReference>
<dbReference type="STRING" id="502025.Hoch_6067"/>
<keyword evidence="13" id="KW-0997">Cell inner membrane</keyword>
<dbReference type="EMBL" id="CP001804">
    <property type="protein sequence ID" value="ACY18542.1"/>
    <property type="molecule type" value="Genomic_DNA"/>
</dbReference>
<comment type="function">
    <text evidence="10 13">F(1)F(0) ATP synthase produces ATP from ADP in the presence of a proton or sodium gradient. F-type ATPases consist of two structural domains, F(1) containing the extramembraneous catalytic core and F(0) containing the membrane proton channel, linked together by a central stalk and a peripheral stalk. During catalysis, ATP synthesis in the catalytic domain of F(1) is coupled via a rotary mechanism of the central stalk subunits to proton translocation.</text>
</comment>
<keyword evidence="3 13" id="KW-0138">CF(0)</keyword>
<evidence type="ECO:0000256" key="1">
    <source>
        <dbReference type="ARBA" id="ARBA00005513"/>
    </source>
</evidence>
<evidence type="ECO:0000256" key="7">
    <source>
        <dbReference type="ARBA" id="ARBA00023065"/>
    </source>
</evidence>
<dbReference type="InterPro" id="IPR002146">
    <property type="entry name" value="ATP_synth_b/b'su_bac/chlpt"/>
</dbReference>
<name>D0LL46_HALO1</name>
<comment type="subcellular location">
    <subcellularLocation>
        <location evidence="13">Cell inner membrane</location>
        <topology evidence="13">Single-pass membrane protein</topology>
    </subcellularLocation>
    <subcellularLocation>
        <location evidence="12">Endomembrane system</location>
        <topology evidence="12">Single-pass membrane protein</topology>
    </subcellularLocation>
</comment>
<dbReference type="AlphaFoldDB" id="D0LL46"/>
<dbReference type="CDD" id="cd06503">
    <property type="entry name" value="ATP-synt_Fo_b"/>
    <property type="match status" value="1"/>
</dbReference>
<keyword evidence="4 13" id="KW-0812">Transmembrane</keyword>
<evidence type="ECO:0000256" key="4">
    <source>
        <dbReference type="ARBA" id="ARBA00022692"/>
    </source>
</evidence>
<evidence type="ECO:0000256" key="9">
    <source>
        <dbReference type="ARBA" id="ARBA00023310"/>
    </source>
</evidence>
<comment type="function">
    <text evidence="11">Component of the F(0) channel, it forms part of the peripheral stalk, linking F(1) to F(0). The b'-subunit is a diverged and duplicated form of b found in plants and photosynthetic bacteria.</text>
</comment>
<gene>
    <name evidence="13" type="primary">atpF</name>
    <name evidence="16" type="ordered locus">Hoch_6067</name>
</gene>
<comment type="similarity">
    <text evidence="1 13 14">Belongs to the ATPase B chain family.</text>
</comment>
<dbReference type="GO" id="GO:0045259">
    <property type="term" value="C:proton-transporting ATP synthase complex"/>
    <property type="evidence" value="ECO:0007669"/>
    <property type="project" value="UniProtKB-KW"/>
</dbReference>
<dbReference type="KEGG" id="hoh:Hoch_6067"/>
<reference evidence="16 17" key="1">
    <citation type="journal article" date="2010" name="Stand. Genomic Sci.">
        <title>Complete genome sequence of Haliangium ochraceum type strain (SMP-2).</title>
        <authorList>
            <consortium name="US DOE Joint Genome Institute (JGI-PGF)"/>
            <person name="Ivanova N."/>
            <person name="Daum C."/>
            <person name="Lang E."/>
            <person name="Abt B."/>
            <person name="Kopitz M."/>
            <person name="Saunders E."/>
            <person name="Lapidus A."/>
            <person name="Lucas S."/>
            <person name="Glavina Del Rio T."/>
            <person name="Nolan M."/>
            <person name="Tice H."/>
            <person name="Copeland A."/>
            <person name="Cheng J.F."/>
            <person name="Chen F."/>
            <person name="Bruce D."/>
            <person name="Goodwin L."/>
            <person name="Pitluck S."/>
            <person name="Mavromatis K."/>
            <person name="Pati A."/>
            <person name="Mikhailova N."/>
            <person name="Chen A."/>
            <person name="Palaniappan K."/>
            <person name="Land M."/>
            <person name="Hauser L."/>
            <person name="Chang Y.J."/>
            <person name="Jeffries C.D."/>
            <person name="Detter J.C."/>
            <person name="Brettin T."/>
            <person name="Rohde M."/>
            <person name="Goker M."/>
            <person name="Bristow J."/>
            <person name="Markowitz V."/>
            <person name="Eisen J.A."/>
            <person name="Hugenholtz P."/>
            <person name="Kyrpides N.C."/>
            <person name="Klenk H.P."/>
        </authorList>
    </citation>
    <scope>NUCLEOTIDE SEQUENCE [LARGE SCALE GENOMIC DNA]</scope>
    <source>
        <strain evidence="17">DSM 14365 / CIP 107738 / JCM 11303 / AJ 13395 / SMP-2</strain>
    </source>
</reference>
<feature type="region of interest" description="Disordered" evidence="15">
    <location>
        <begin position="54"/>
        <end position="119"/>
    </location>
</feature>
<evidence type="ECO:0000313" key="16">
    <source>
        <dbReference type="EMBL" id="ACY18542.1"/>
    </source>
</evidence>
<dbReference type="Proteomes" id="UP000001880">
    <property type="component" value="Chromosome"/>
</dbReference>
<sequence>MLRAVAAGGTHPLIDLDGTVFIQLGLFLILAFFATNLLFKPYLKMREERSAGIDGARREAVDLESEAESRRADYEKRMAEARERALEEQRKVRSEAAAHQREVTEKAREQSAEALATAHAKVATESAKAREELLPRADALAQDIVQKLLGREVA</sequence>
<dbReference type="eggNOG" id="COG0711">
    <property type="taxonomic scope" value="Bacteria"/>
</dbReference>
<evidence type="ECO:0000256" key="14">
    <source>
        <dbReference type="RuleBase" id="RU003848"/>
    </source>
</evidence>
<dbReference type="Pfam" id="PF00430">
    <property type="entry name" value="ATP-synt_B"/>
    <property type="match status" value="1"/>
</dbReference>
<dbReference type="GO" id="GO:0046933">
    <property type="term" value="F:proton-transporting ATP synthase activity, rotational mechanism"/>
    <property type="evidence" value="ECO:0007669"/>
    <property type="project" value="UniProtKB-UniRule"/>
</dbReference>
<keyword evidence="17" id="KW-1185">Reference proteome</keyword>
<dbReference type="RefSeq" id="WP_012831134.1">
    <property type="nucleotide sequence ID" value="NC_013440.1"/>
</dbReference>
<proteinExistence type="inferred from homology"/>
<evidence type="ECO:0000256" key="8">
    <source>
        <dbReference type="ARBA" id="ARBA00023136"/>
    </source>
</evidence>
<evidence type="ECO:0000256" key="13">
    <source>
        <dbReference type="HAMAP-Rule" id="MF_01398"/>
    </source>
</evidence>
<evidence type="ECO:0000256" key="5">
    <source>
        <dbReference type="ARBA" id="ARBA00022781"/>
    </source>
</evidence>
<keyword evidence="13" id="KW-1003">Cell membrane</keyword>
<keyword evidence="5 13" id="KW-0375">Hydrogen ion transport</keyword>
<evidence type="ECO:0000313" key="17">
    <source>
        <dbReference type="Proteomes" id="UP000001880"/>
    </source>
</evidence>
<dbReference type="HOGENOM" id="CLU_079215_9_1_7"/>
<dbReference type="GO" id="GO:0012505">
    <property type="term" value="C:endomembrane system"/>
    <property type="evidence" value="ECO:0007669"/>
    <property type="project" value="UniProtKB-SubCell"/>
</dbReference>
<organism evidence="16 17">
    <name type="scientific">Haliangium ochraceum (strain DSM 14365 / JCM 11303 / SMP-2)</name>
    <dbReference type="NCBI Taxonomy" id="502025"/>
    <lineage>
        <taxon>Bacteria</taxon>
        <taxon>Pseudomonadati</taxon>
        <taxon>Myxococcota</taxon>
        <taxon>Polyangia</taxon>
        <taxon>Haliangiales</taxon>
        <taxon>Kofleriaceae</taxon>
        <taxon>Haliangium</taxon>
    </lineage>
</organism>
<evidence type="ECO:0000256" key="15">
    <source>
        <dbReference type="SAM" id="MobiDB-lite"/>
    </source>
</evidence>
<evidence type="ECO:0000256" key="11">
    <source>
        <dbReference type="ARBA" id="ARBA00025614"/>
    </source>
</evidence>
<evidence type="ECO:0000256" key="6">
    <source>
        <dbReference type="ARBA" id="ARBA00022989"/>
    </source>
</evidence>
<protein>
    <recommendedName>
        <fullName evidence="13">ATP synthase subunit b</fullName>
    </recommendedName>
    <alternativeName>
        <fullName evidence="13">ATP synthase F(0) sector subunit b</fullName>
    </alternativeName>
    <alternativeName>
        <fullName evidence="13">ATPase subunit I</fullName>
    </alternativeName>
    <alternativeName>
        <fullName evidence="13">F-type ATPase subunit b</fullName>
        <shortName evidence="13">F-ATPase subunit b</shortName>
    </alternativeName>
</protein>
<evidence type="ECO:0000256" key="10">
    <source>
        <dbReference type="ARBA" id="ARBA00025198"/>
    </source>
</evidence>
<dbReference type="InterPro" id="IPR050059">
    <property type="entry name" value="ATP_synthase_B_chain"/>
</dbReference>
<keyword evidence="6 13" id="KW-1133">Transmembrane helix</keyword>
<keyword evidence="9 13" id="KW-0066">ATP synthesis</keyword>
<dbReference type="HAMAP" id="MF_01398">
    <property type="entry name" value="ATP_synth_b_bprime"/>
    <property type="match status" value="1"/>
</dbReference>
<keyword evidence="2 13" id="KW-0813">Transport</keyword>
<keyword evidence="8 13" id="KW-0472">Membrane</keyword>
<dbReference type="GO" id="GO:0005886">
    <property type="term" value="C:plasma membrane"/>
    <property type="evidence" value="ECO:0007669"/>
    <property type="project" value="UniProtKB-SubCell"/>
</dbReference>
<comment type="subunit">
    <text evidence="13">F-type ATPases have 2 components, F(1) - the catalytic core - and F(0) - the membrane proton channel. F(1) has five subunits: alpha(3), beta(3), gamma(1), delta(1), epsilon(1). F(0) has three main subunits: a(1), b(2) and c(10-14). The alpha and beta chains form an alternating ring which encloses part of the gamma chain. F(1) is attached to F(0) by a central stalk formed by the gamma and epsilon chains, while a peripheral stalk is formed by the delta and b chains.</text>
</comment>
<dbReference type="PANTHER" id="PTHR33445:SF2">
    <property type="entry name" value="ATP SYNTHASE SUBUNIT B', CHLOROPLASTIC"/>
    <property type="match status" value="1"/>
</dbReference>
<feature type="transmembrane region" description="Helical" evidence="13">
    <location>
        <begin position="20"/>
        <end position="39"/>
    </location>
</feature>
<evidence type="ECO:0000256" key="12">
    <source>
        <dbReference type="ARBA" id="ARBA00037847"/>
    </source>
</evidence>
<accession>D0LL46</accession>
<feature type="compositionally biased region" description="Basic and acidic residues" evidence="15">
    <location>
        <begin position="54"/>
        <end position="111"/>
    </location>
</feature>
<evidence type="ECO:0000256" key="3">
    <source>
        <dbReference type="ARBA" id="ARBA00022547"/>
    </source>
</evidence>
<keyword evidence="7 13" id="KW-0406">Ion transport</keyword>
<evidence type="ECO:0000256" key="2">
    <source>
        <dbReference type="ARBA" id="ARBA00022448"/>
    </source>
</evidence>
<dbReference type="PANTHER" id="PTHR33445">
    <property type="entry name" value="ATP SYNTHASE SUBUNIT B', CHLOROPLASTIC"/>
    <property type="match status" value="1"/>
</dbReference>